<keyword evidence="1" id="KW-0175">Coiled coil</keyword>
<evidence type="ECO:0000256" key="1">
    <source>
        <dbReference type="SAM" id="Coils"/>
    </source>
</evidence>
<dbReference type="Pfam" id="PF00078">
    <property type="entry name" value="RVT_1"/>
    <property type="match status" value="1"/>
</dbReference>
<dbReference type="AlphaFoldDB" id="A0AAR2LAI9"/>
<dbReference type="CDD" id="cd01650">
    <property type="entry name" value="RT_nLTR_like"/>
    <property type="match status" value="1"/>
</dbReference>
<dbReference type="PANTHER" id="PTHR31635:SF196">
    <property type="entry name" value="REVERSE TRANSCRIPTASE DOMAIN-CONTAINING PROTEIN-RELATED"/>
    <property type="match status" value="1"/>
</dbReference>
<dbReference type="PANTHER" id="PTHR31635">
    <property type="entry name" value="REVERSE TRANSCRIPTASE DOMAIN-CONTAINING PROTEIN-RELATED"/>
    <property type="match status" value="1"/>
</dbReference>
<dbReference type="GeneTree" id="ENSGT00940000163630"/>
<reference evidence="3" key="2">
    <citation type="submission" date="2025-08" db="UniProtKB">
        <authorList>
            <consortium name="Ensembl"/>
        </authorList>
    </citation>
    <scope>IDENTIFICATION</scope>
</reference>
<dbReference type="Gene3D" id="3.60.10.10">
    <property type="entry name" value="Endonuclease/exonuclease/phosphatase"/>
    <property type="match status" value="1"/>
</dbReference>
<evidence type="ECO:0000259" key="2">
    <source>
        <dbReference type="PROSITE" id="PS50878"/>
    </source>
</evidence>
<dbReference type="GO" id="GO:0003824">
    <property type="term" value="F:catalytic activity"/>
    <property type="evidence" value="ECO:0007669"/>
    <property type="project" value="InterPro"/>
</dbReference>
<evidence type="ECO:0000313" key="4">
    <source>
        <dbReference type="Proteomes" id="UP001501920"/>
    </source>
</evidence>
<evidence type="ECO:0000313" key="3">
    <source>
        <dbReference type="Ensembl" id="ENSPNAP00000071401.1"/>
    </source>
</evidence>
<protein>
    <recommendedName>
        <fullName evidence="2">Reverse transcriptase domain-containing protein</fullName>
    </recommendedName>
</protein>
<reference evidence="3 4" key="1">
    <citation type="submission" date="2020-10" db="EMBL/GenBank/DDBJ databases">
        <title>Pygocentrus nattereri (red-bellied piranha) genome, fPygNat1, primary haplotype.</title>
        <authorList>
            <person name="Myers G."/>
            <person name="Meyer A."/>
            <person name="Karagic N."/>
            <person name="Pippel M."/>
            <person name="Winkler S."/>
            <person name="Tracey A."/>
            <person name="Wood J."/>
            <person name="Formenti G."/>
            <person name="Howe K."/>
            <person name="Fedrigo O."/>
            <person name="Jarvis E.D."/>
        </authorList>
    </citation>
    <scope>NUCLEOTIDE SEQUENCE [LARGE SCALE GENOMIC DNA]</scope>
</reference>
<accession>A0AAR2LAI9</accession>
<dbReference type="Pfam" id="PF03372">
    <property type="entry name" value="Exo_endo_phos"/>
    <property type="match status" value="1"/>
</dbReference>
<dbReference type="Proteomes" id="UP001501920">
    <property type="component" value="Chromosome 16"/>
</dbReference>
<reference evidence="3" key="3">
    <citation type="submission" date="2025-09" db="UniProtKB">
        <authorList>
            <consortium name="Ensembl"/>
        </authorList>
    </citation>
    <scope>IDENTIFICATION</scope>
</reference>
<dbReference type="SUPFAM" id="SSF56219">
    <property type="entry name" value="DNase I-like"/>
    <property type="match status" value="1"/>
</dbReference>
<dbReference type="InterPro" id="IPR000477">
    <property type="entry name" value="RT_dom"/>
</dbReference>
<dbReference type="Ensembl" id="ENSPNAT00000054285.1">
    <property type="protein sequence ID" value="ENSPNAP00000071401.1"/>
    <property type="gene ID" value="ENSPNAG00000031167.1"/>
</dbReference>
<dbReference type="PROSITE" id="PS50878">
    <property type="entry name" value="RT_POL"/>
    <property type="match status" value="1"/>
</dbReference>
<dbReference type="SUPFAM" id="SSF56672">
    <property type="entry name" value="DNA/RNA polymerases"/>
    <property type="match status" value="1"/>
</dbReference>
<feature type="coiled-coil region" evidence="1">
    <location>
        <begin position="308"/>
        <end position="335"/>
    </location>
</feature>
<dbReference type="CDD" id="cd09076">
    <property type="entry name" value="L1-EN"/>
    <property type="match status" value="1"/>
</dbReference>
<dbReference type="InterPro" id="IPR043502">
    <property type="entry name" value="DNA/RNA_pol_sf"/>
</dbReference>
<sequence length="1268" mass="145744">MSQMSSRINTCTSGITLASWNVRGMGHPIKRGRVFSHLKMLKADIIFLQETHISPTQQSTFRARWISQVFQASFSSKARGVAILFKKNIPFHLEKMIADPQGRYIIVSGHINSFPLTLINIYGPNFDCPDFFRKIFGLIPLALSENIIMGGDFNCYLDPYLDRLSTKTPPTLATVQTLNNLLKAGNMVDIWRLCHPTGRDYSYYSHVHKSYTRIDYFLVSSELVSKVCNVKYHNILISDHSPITCELQNIVSKPAYAWQFNSNLLSDPAFVNYMKVKFAEFAEFNDTADVSDSTLWETLKVVVRGYILAFESSKKKEMNRRLVEIENMLKITEQKYKSSLSISDYNKILQLRYEYNTILRQRVEHLLLKLKRKQFELGDKPEGLLARQLRGIRAKQAIHRIQSRSGDLITDHKEINNRFRDFYTELYSAKFSASESELDSFFKDLALPRLSDSARESLDSPVTQSEILEAIKSFPSGKAAGPDGFGCEFYKFFSSKLCPFLRRMYDESIVNKQFPDSLYHANICLLLKKGKDDTDPASYRPIALLNFDQKIISKIMANRLAKHISEIIHPDQTGFIPGRFSFCNVRLLLNAMRVAQKSNSTAAVVSLDAQKAFDQVEWPYMLYALRKFGFGDFFIDLVKAIYLHPSSSILTNADRSTPFSLQRGVRQGDPLSPLLFNIALEPLAVGIRKHPDIRGIKMGDLEALVILYADDLLLCISDPVSSIPSLLEYLKLFGQLSGYTINWNKSELMPLSQNFDPNLLASFPFKVAREHLTYLGLQISWDPKTIFRLNFQAALEKLRTDVERWKLLPLSLIGRINAVKMITLPRILYIFQNLPIFLPNSFFQQLDAIVSSFVWAQKTPRISKMHLQKASVDGGLGLPNFKHYYWAANARAISFWQLGSREGLILNSTPLWVKYEAGSVTKTSLPVFLFSKVSPSNTLINNNFIIKNSLKILNQIKRFTNAPLTSVYTPIMCNHFFLPAKMDKAFSVFESKGLRTIEDLYVDGTFISFNQFKDKFNLSHIHFFRYLQLRHYVRQNISHFESKPSDHTLFGFLHTDPTSKQLISHFITVLRSTPDTTKFREAWAREIGSEITEEVWVESLSRVLCCSVNSRYRLIQFKVLHRLHYSRTKLHKIFESISPLCERCKIEEGSLTHMFITCPVLQTFWSRIFDWLSKILEIKLDFDPIIVICGCSALSSTFPYKIQQVVMAAMIVAKKLLLLNWKSPSAPSFKHWLAEMLNFASMEHLCSRRPSAQKYINHIWNPIISYFK</sequence>
<dbReference type="InterPro" id="IPR005135">
    <property type="entry name" value="Endo/exonuclease/phosphatase"/>
</dbReference>
<organism evidence="3 4">
    <name type="scientific">Pygocentrus nattereri</name>
    <name type="common">Red-bellied piranha</name>
    <dbReference type="NCBI Taxonomy" id="42514"/>
    <lineage>
        <taxon>Eukaryota</taxon>
        <taxon>Metazoa</taxon>
        <taxon>Chordata</taxon>
        <taxon>Craniata</taxon>
        <taxon>Vertebrata</taxon>
        <taxon>Euteleostomi</taxon>
        <taxon>Actinopterygii</taxon>
        <taxon>Neopterygii</taxon>
        <taxon>Teleostei</taxon>
        <taxon>Ostariophysi</taxon>
        <taxon>Characiformes</taxon>
        <taxon>Characoidei</taxon>
        <taxon>Pygocentrus</taxon>
    </lineage>
</organism>
<keyword evidence="4" id="KW-1185">Reference proteome</keyword>
<name>A0AAR2LAI9_PYGNA</name>
<proteinExistence type="predicted"/>
<feature type="domain" description="Reverse transcriptase" evidence="2">
    <location>
        <begin position="507"/>
        <end position="779"/>
    </location>
</feature>
<dbReference type="InterPro" id="IPR036691">
    <property type="entry name" value="Endo/exonu/phosph_ase_sf"/>
</dbReference>